<proteinExistence type="predicted"/>
<dbReference type="AlphaFoldDB" id="I0IBX6"/>
<dbReference type="OrthoDB" id="9803532at2"/>
<keyword evidence="3" id="KW-1185">Reference proteome</keyword>
<dbReference type="PANTHER" id="PTHR34595">
    <property type="entry name" value="BLR5612 PROTEIN"/>
    <property type="match status" value="1"/>
</dbReference>
<dbReference type="InterPro" id="IPR051680">
    <property type="entry name" value="ATP-dep_Glu-Cys_Ligase-2"/>
</dbReference>
<dbReference type="InterPro" id="IPR007296">
    <property type="entry name" value="DUF403"/>
</dbReference>
<protein>
    <recommendedName>
        <fullName evidence="1">DUF403 domain-containing protein</fullName>
    </recommendedName>
</protein>
<dbReference type="RefSeq" id="WP_014435984.1">
    <property type="nucleotide sequence ID" value="NC_017080.1"/>
</dbReference>
<dbReference type="eggNOG" id="COG2307">
    <property type="taxonomic scope" value="Bacteria"/>
</dbReference>
<dbReference type="EMBL" id="AP012338">
    <property type="protein sequence ID" value="BAM02764.1"/>
    <property type="molecule type" value="Genomic_DNA"/>
</dbReference>
<evidence type="ECO:0000259" key="1">
    <source>
        <dbReference type="Pfam" id="PF04168"/>
    </source>
</evidence>
<organism evidence="2 3">
    <name type="scientific">Phycisphaera mikurensis (strain NBRC 102666 / KCTC 22515 / FYK2301M01)</name>
    <dbReference type="NCBI Taxonomy" id="1142394"/>
    <lineage>
        <taxon>Bacteria</taxon>
        <taxon>Pseudomonadati</taxon>
        <taxon>Planctomycetota</taxon>
        <taxon>Phycisphaerae</taxon>
        <taxon>Phycisphaerales</taxon>
        <taxon>Phycisphaeraceae</taxon>
        <taxon>Phycisphaera</taxon>
    </lineage>
</organism>
<dbReference type="PANTHER" id="PTHR34595:SF7">
    <property type="entry name" value="SLL1039 PROTEIN"/>
    <property type="match status" value="1"/>
</dbReference>
<name>I0IBX6_PHYMF</name>
<feature type="domain" description="DUF403" evidence="1">
    <location>
        <begin position="1"/>
        <end position="313"/>
    </location>
</feature>
<dbReference type="STRING" id="1142394.PSMK_06050"/>
<sequence>MLSRVADTLLHLGRQLERAEHAARVVETEMASMLDTSAGRRRWAMLLESLACPLPEPLSSSSAIAAIGFDPQLTCSVRSSVSAARESARQVRERVSTEMFEQLNALYFDVLRAEAAEAWEGTNSDYFARVREGVRLFTGITDATVRHDEAYFFLRLGRHLERLDALTRLLRVHLCRPAMNDPRGGDLGEELGADADAGFEPDRHLTGVTLMRCVSAYESFLSQHPTGTGLDEVVGFLALDNGFPRSIRYTVDAIHYDLKRIAETAGDRLAGGPLRAAGRLKSRVEFTDPGDLVEGGLGAFLDEVDARAREVVDGTFQGFVAYPIASVL</sequence>
<accession>I0IBX6</accession>
<evidence type="ECO:0000313" key="2">
    <source>
        <dbReference type="EMBL" id="BAM02764.1"/>
    </source>
</evidence>
<evidence type="ECO:0000313" key="3">
    <source>
        <dbReference type="Proteomes" id="UP000007881"/>
    </source>
</evidence>
<reference evidence="2 3" key="1">
    <citation type="submission" date="2012-02" db="EMBL/GenBank/DDBJ databases">
        <title>Complete genome sequence of Phycisphaera mikurensis NBRC 102666.</title>
        <authorList>
            <person name="Ankai A."/>
            <person name="Hosoyama A."/>
            <person name="Terui Y."/>
            <person name="Sekine M."/>
            <person name="Fukai R."/>
            <person name="Kato Y."/>
            <person name="Nakamura S."/>
            <person name="Yamada-Narita S."/>
            <person name="Kawakoshi A."/>
            <person name="Fukunaga Y."/>
            <person name="Yamazaki S."/>
            <person name="Fujita N."/>
        </authorList>
    </citation>
    <scope>NUCLEOTIDE SEQUENCE [LARGE SCALE GENOMIC DNA]</scope>
    <source>
        <strain evidence="3">NBRC 102666 / KCTC 22515 / FYK2301M01</strain>
    </source>
</reference>
<dbReference type="Pfam" id="PF04168">
    <property type="entry name" value="Alpha-E"/>
    <property type="match status" value="1"/>
</dbReference>
<gene>
    <name evidence="2" type="ordered locus">PSMK_06050</name>
</gene>
<dbReference type="HOGENOM" id="CLU_071567_1_0_0"/>
<dbReference type="Proteomes" id="UP000007881">
    <property type="component" value="Chromosome"/>
</dbReference>
<dbReference type="KEGG" id="phm:PSMK_06050"/>